<dbReference type="Pfam" id="PF00254">
    <property type="entry name" value="FKBP_C"/>
    <property type="match status" value="1"/>
</dbReference>
<keyword evidence="1" id="KW-0697">Rotamase</keyword>
<keyword evidence="2" id="KW-0472">Membrane</keyword>
<dbReference type="SUPFAM" id="SSF54534">
    <property type="entry name" value="FKBP-like"/>
    <property type="match status" value="1"/>
</dbReference>
<dbReference type="InterPro" id="IPR001179">
    <property type="entry name" value="PPIase_FKBP_dom"/>
</dbReference>
<keyword evidence="5" id="KW-1185">Reference proteome</keyword>
<dbReference type="EC" id="5.2.1.8" evidence="1"/>
<dbReference type="Proteomes" id="UP001165082">
    <property type="component" value="Unassembled WGS sequence"/>
</dbReference>
<dbReference type="PROSITE" id="PS50059">
    <property type="entry name" value="FKBP_PPIASE"/>
    <property type="match status" value="1"/>
</dbReference>
<dbReference type="EMBL" id="BRXZ01001054">
    <property type="protein sequence ID" value="GMH60967.1"/>
    <property type="molecule type" value="Genomic_DNA"/>
</dbReference>
<protein>
    <recommendedName>
        <fullName evidence="1">peptidylprolyl isomerase</fullName>
        <ecNumber evidence="1">5.2.1.8</ecNumber>
    </recommendedName>
</protein>
<accession>A0A9W7A107</accession>
<dbReference type="GO" id="GO:0009579">
    <property type="term" value="C:thylakoid"/>
    <property type="evidence" value="ECO:0007669"/>
    <property type="project" value="TreeGrafter"/>
</dbReference>
<organism evidence="4 5">
    <name type="scientific">Triparma retinervis</name>
    <dbReference type="NCBI Taxonomy" id="2557542"/>
    <lineage>
        <taxon>Eukaryota</taxon>
        <taxon>Sar</taxon>
        <taxon>Stramenopiles</taxon>
        <taxon>Ochrophyta</taxon>
        <taxon>Bolidophyceae</taxon>
        <taxon>Parmales</taxon>
        <taxon>Triparmaceae</taxon>
        <taxon>Triparma</taxon>
    </lineage>
</organism>
<dbReference type="InterPro" id="IPR044208">
    <property type="entry name" value="FKBP19-like"/>
</dbReference>
<gene>
    <name evidence="4" type="ORF">TrRE_jg9393</name>
</gene>
<proteinExistence type="predicted"/>
<comment type="catalytic activity">
    <reaction evidence="1">
        <text>[protein]-peptidylproline (omega=180) = [protein]-peptidylproline (omega=0)</text>
        <dbReference type="Rhea" id="RHEA:16237"/>
        <dbReference type="Rhea" id="RHEA-COMP:10747"/>
        <dbReference type="Rhea" id="RHEA-COMP:10748"/>
        <dbReference type="ChEBI" id="CHEBI:83833"/>
        <dbReference type="ChEBI" id="CHEBI:83834"/>
        <dbReference type="EC" id="5.2.1.8"/>
    </reaction>
</comment>
<keyword evidence="2" id="KW-1133">Transmembrane helix</keyword>
<feature type="domain" description="PPIase FKBP-type" evidence="3">
    <location>
        <begin position="120"/>
        <end position="161"/>
    </location>
</feature>
<dbReference type="PANTHER" id="PTHR47717">
    <property type="entry name" value="PEPTIDYL-PROLYL CIS-TRANS ISOMERASE FKBP19, CHLOROPLASTIC"/>
    <property type="match status" value="1"/>
</dbReference>
<evidence type="ECO:0000256" key="1">
    <source>
        <dbReference type="PROSITE-ProRule" id="PRU00277"/>
    </source>
</evidence>
<reference evidence="4" key="1">
    <citation type="submission" date="2022-07" db="EMBL/GenBank/DDBJ databases">
        <title>Genome analysis of Parmales, a sister group of diatoms, reveals the evolutionary specialization of diatoms from phago-mixotrophs to photoautotrophs.</title>
        <authorList>
            <person name="Ban H."/>
            <person name="Sato S."/>
            <person name="Yoshikawa S."/>
            <person name="Kazumasa Y."/>
            <person name="Nakamura Y."/>
            <person name="Ichinomiya M."/>
            <person name="Saitoh K."/>
            <person name="Sato N."/>
            <person name="Blanc-Mathieu R."/>
            <person name="Endo H."/>
            <person name="Kuwata A."/>
            <person name="Ogata H."/>
        </authorList>
    </citation>
    <scope>NUCLEOTIDE SEQUENCE</scope>
</reference>
<dbReference type="Gene3D" id="3.10.50.40">
    <property type="match status" value="1"/>
</dbReference>
<dbReference type="GO" id="GO:0003755">
    <property type="term" value="F:peptidyl-prolyl cis-trans isomerase activity"/>
    <property type="evidence" value="ECO:0007669"/>
    <property type="project" value="UniProtKB-KW"/>
</dbReference>
<evidence type="ECO:0000259" key="3">
    <source>
        <dbReference type="PROSITE" id="PS50059"/>
    </source>
</evidence>
<dbReference type="AlphaFoldDB" id="A0A9W7A107"/>
<evidence type="ECO:0000256" key="2">
    <source>
        <dbReference type="SAM" id="Phobius"/>
    </source>
</evidence>
<sequence>MATNTAWTVVIFVAIALSTSSAYYSIVMPLGAEKRGHLTKLSSSRREIIDAASVLAISGVLSSLPSQALAGTPAATSSLQSYPDFIRCPSGIQVKDVAAGVDGAPEAKKGDRVAKGGPTGGAFDKDTDYMRTTIGSGTMVKGLEEGLIGMKQGQIRQIIVPDGPLSYPPSDYPHEVVGPKPSTFSGQRALNFVLQNEAGTIDKTLLFNVKVVRVDVEGVVDKQRR</sequence>
<comment type="caution">
    <text evidence="4">The sequence shown here is derived from an EMBL/GenBank/DDBJ whole genome shotgun (WGS) entry which is preliminary data.</text>
</comment>
<keyword evidence="1" id="KW-0413">Isomerase</keyword>
<evidence type="ECO:0000313" key="5">
    <source>
        <dbReference type="Proteomes" id="UP001165082"/>
    </source>
</evidence>
<name>A0A9W7A107_9STRA</name>
<dbReference type="InterPro" id="IPR046357">
    <property type="entry name" value="PPIase_dom_sf"/>
</dbReference>
<dbReference type="GO" id="GO:0009507">
    <property type="term" value="C:chloroplast"/>
    <property type="evidence" value="ECO:0007669"/>
    <property type="project" value="TreeGrafter"/>
</dbReference>
<feature type="transmembrane region" description="Helical" evidence="2">
    <location>
        <begin position="6"/>
        <end position="27"/>
    </location>
</feature>
<dbReference type="OrthoDB" id="77911at2759"/>
<evidence type="ECO:0000313" key="4">
    <source>
        <dbReference type="EMBL" id="GMH60967.1"/>
    </source>
</evidence>
<dbReference type="PANTHER" id="PTHR47717:SF1">
    <property type="entry name" value="PEPTIDYL-PROLYL CIS-TRANS ISOMERASE FKBP19, CHLOROPLASTIC"/>
    <property type="match status" value="1"/>
</dbReference>
<keyword evidence="2" id="KW-0812">Transmembrane</keyword>